<organism evidence="2">
    <name type="scientific">uncultured Solirubrobacteraceae bacterium</name>
    <dbReference type="NCBI Taxonomy" id="1162706"/>
    <lineage>
        <taxon>Bacteria</taxon>
        <taxon>Bacillati</taxon>
        <taxon>Actinomycetota</taxon>
        <taxon>Thermoleophilia</taxon>
        <taxon>Solirubrobacterales</taxon>
        <taxon>Solirubrobacteraceae</taxon>
        <taxon>environmental samples</taxon>
    </lineage>
</organism>
<proteinExistence type="predicted"/>
<feature type="region of interest" description="Disordered" evidence="1">
    <location>
        <begin position="1"/>
        <end position="33"/>
    </location>
</feature>
<protein>
    <submittedName>
        <fullName evidence="2">Uncharacterized protein</fullName>
    </submittedName>
</protein>
<dbReference type="AlphaFoldDB" id="A0A6J4TKS9"/>
<evidence type="ECO:0000256" key="1">
    <source>
        <dbReference type="SAM" id="MobiDB-lite"/>
    </source>
</evidence>
<dbReference type="EMBL" id="CADCVS010000424">
    <property type="protein sequence ID" value="CAA9524609.1"/>
    <property type="molecule type" value="Genomic_DNA"/>
</dbReference>
<sequence length="33" mass="3280">GSRRGTAPRDPRSPLRVAPPSPGAVGPPYPGGV</sequence>
<gene>
    <name evidence="2" type="ORF">AVDCRST_MAG30-3270</name>
</gene>
<feature type="compositionally biased region" description="Pro residues" evidence="1">
    <location>
        <begin position="17"/>
        <end position="33"/>
    </location>
</feature>
<evidence type="ECO:0000313" key="2">
    <source>
        <dbReference type="EMBL" id="CAA9524609.1"/>
    </source>
</evidence>
<feature type="non-terminal residue" evidence="2">
    <location>
        <position position="33"/>
    </location>
</feature>
<reference evidence="2" key="1">
    <citation type="submission" date="2020-02" db="EMBL/GenBank/DDBJ databases">
        <authorList>
            <person name="Meier V. D."/>
        </authorList>
    </citation>
    <scope>NUCLEOTIDE SEQUENCE</scope>
    <source>
        <strain evidence="2">AVDCRST_MAG30</strain>
    </source>
</reference>
<feature type="non-terminal residue" evidence="2">
    <location>
        <position position="1"/>
    </location>
</feature>
<accession>A0A6J4TKS9</accession>
<name>A0A6J4TKS9_9ACTN</name>